<evidence type="ECO:0000256" key="5">
    <source>
        <dbReference type="SAM" id="Phobius"/>
    </source>
</evidence>
<dbReference type="GO" id="GO:0006654">
    <property type="term" value="P:phosphatidic acid biosynthetic process"/>
    <property type="evidence" value="ECO:0007669"/>
    <property type="project" value="TreeGrafter"/>
</dbReference>
<keyword evidence="2 4" id="KW-0808">Transferase</keyword>
<dbReference type="NCBIfam" id="TIGR00530">
    <property type="entry name" value="AGP_acyltrn"/>
    <property type="match status" value="1"/>
</dbReference>
<dbReference type="SMART" id="SM00563">
    <property type="entry name" value="PlsC"/>
    <property type="match status" value="1"/>
</dbReference>
<feature type="transmembrane region" description="Helical" evidence="5">
    <location>
        <begin position="7"/>
        <end position="29"/>
    </location>
</feature>
<dbReference type="PANTHER" id="PTHR10434:SF11">
    <property type="entry name" value="1-ACYL-SN-GLYCEROL-3-PHOSPHATE ACYLTRANSFERASE"/>
    <property type="match status" value="1"/>
</dbReference>
<dbReference type="OrthoDB" id="202234at2759"/>
<comment type="caution">
    <text evidence="7">The sequence shown here is derived from an EMBL/GenBank/DDBJ whole genome shotgun (WGS) entry which is preliminary data.</text>
</comment>
<evidence type="ECO:0000256" key="4">
    <source>
        <dbReference type="RuleBase" id="RU361267"/>
    </source>
</evidence>
<name>A0A9P4IMC9_9PEZI</name>
<dbReference type="GO" id="GO:0005783">
    <property type="term" value="C:endoplasmic reticulum"/>
    <property type="evidence" value="ECO:0007669"/>
    <property type="project" value="TreeGrafter"/>
</dbReference>
<proteinExistence type="inferred from homology"/>
<keyword evidence="4" id="KW-0443">Lipid metabolism</keyword>
<dbReference type="SUPFAM" id="SSF69593">
    <property type="entry name" value="Glycerol-3-phosphate (1)-acyltransferase"/>
    <property type="match status" value="1"/>
</dbReference>
<evidence type="ECO:0000313" key="7">
    <source>
        <dbReference type="EMBL" id="KAF2103784.1"/>
    </source>
</evidence>
<keyword evidence="5" id="KW-0472">Membrane</keyword>
<reference evidence="7" key="1">
    <citation type="journal article" date="2020" name="Stud. Mycol.">
        <title>101 Dothideomycetes genomes: a test case for predicting lifestyles and emergence of pathogens.</title>
        <authorList>
            <person name="Haridas S."/>
            <person name="Albert R."/>
            <person name="Binder M."/>
            <person name="Bloem J."/>
            <person name="Labutti K."/>
            <person name="Salamov A."/>
            <person name="Andreopoulos B."/>
            <person name="Baker S."/>
            <person name="Barry K."/>
            <person name="Bills G."/>
            <person name="Bluhm B."/>
            <person name="Cannon C."/>
            <person name="Castanera R."/>
            <person name="Culley D."/>
            <person name="Daum C."/>
            <person name="Ezra D."/>
            <person name="Gonzalez J."/>
            <person name="Henrissat B."/>
            <person name="Kuo A."/>
            <person name="Liang C."/>
            <person name="Lipzen A."/>
            <person name="Lutzoni F."/>
            <person name="Magnuson J."/>
            <person name="Mondo S."/>
            <person name="Nolan M."/>
            <person name="Ohm R."/>
            <person name="Pangilinan J."/>
            <person name="Park H.-J."/>
            <person name="Ramirez L."/>
            <person name="Alfaro M."/>
            <person name="Sun H."/>
            <person name="Tritt A."/>
            <person name="Yoshinaga Y."/>
            <person name="Zwiers L.-H."/>
            <person name="Turgeon B."/>
            <person name="Goodwin S."/>
            <person name="Spatafora J."/>
            <person name="Crous P."/>
            <person name="Grigoriev I."/>
        </authorList>
    </citation>
    <scope>NUCLEOTIDE SEQUENCE</scope>
    <source>
        <strain evidence="7">CBS 133067</strain>
    </source>
</reference>
<keyword evidence="4" id="KW-0594">Phospholipid biosynthesis</keyword>
<comment type="similarity">
    <text evidence="1 4">Belongs to the 1-acyl-sn-glycerol-3-phosphate acyltransferase family.</text>
</comment>
<dbReference type="CDD" id="cd07989">
    <property type="entry name" value="LPLAT_AGPAT-like"/>
    <property type="match status" value="1"/>
</dbReference>
<protein>
    <recommendedName>
        <fullName evidence="4">1-acyl-sn-glycerol-3-phosphate acyltransferase</fullName>
        <ecNumber evidence="4">2.3.1.51</ecNumber>
    </recommendedName>
</protein>
<dbReference type="InterPro" id="IPR002123">
    <property type="entry name" value="Plipid/glycerol_acylTrfase"/>
</dbReference>
<evidence type="ECO:0000313" key="8">
    <source>
        <dbReference type="Proteomes" id="UP000799772"/>
    </source>
</evidence>
<keyword evidence="4" id="KW-0444">Lipid biosynthesis</keyword>
<accession>A0A9P4IMC9</accession>
<keyword evidence="8" id="KW-1185">Reference proteome</keyword>
<dbReference type="Proteomes" id="UP000799772">
    <property type="component" value="Unassembled WGS sequence"/>
</dbReference>
<evidence type="ECO:0000256" key="2">
    <source>
        <dbReference type="ARBA" id="ARBA00022679"/>
    </source>
</evidence>
<keyword evidence="4" id="KW-1208">Phospholipid metabolism</keyword>
<dbReference type="GO" id="GO:0003841">
    <property type="term" value="F:1-acylglycerol-3-phosphate O-acyltransferase activity"/>
    <property type="evidence" value="ECO:0007669"/>
    <property type="project" value="UniProtKB-UniRule"/>
</dbReference>
<gene>
    <name evidence="7" type="ORF">NA57DRAFT_30190</name>
</gene>
<dbReference type="Pfam" id="PF01553">
    <property type="entry name" value="Acyltransferase"/>
    <property type="match status" value="1"/>
</dbReference>
<comment type="domain">
    <text evidence="4">The HXXXXD motif is essential for acyltransferase activity and may constitute the binding site for the phosphate moiety of the glycerol-3-phosphate.</text>
</comment>
<keyword evidence="5" id="KW-1133">Transmembrane helix</keyword>
<evidence type="ECO:0000256" key="3">
    <source>
        <dbReference type="ARBA" id="ARBA00023315"/>
    </source>
</evidence>
<feature type="transmembrane region" description="Helical" evidence="5">
    <location>
        <begin position="49"/>
        <end position="74"/>
    </location>
</feature>
<dbReference type="GO" id="GO:0016020">
    <property type="term" value="C:membrane"/>
    <property type="evidence" value="ECO:0007669"/>
    <property type="project" value="InterPro"/>
</dbReference>
<dbReference type="AlphaFoldDB" id="A0A9P4IMC9"/>
<comment type="catalytic activity">
    <reaction evidence="4">
        <text>a 1-acyl-sn-glycero-3-phosphate + an acyl-CoA = a 1,2-diacyl-sn-glycero-3-phosphate + CoA</text>
        <dbReference type="Rhea" id="RHEA:19709"/>
        <dbReference type="ChEBI" id="CHEBI:57287"/>
        <dbReference type="ChEBI" id="CHEBI:57970"/>
        <dbReference type="ChEBI" id="CHEBI:58342"/>
        <dbReference type="ChEBI" id="CHEBI:58608"/>
        <dbReference type="EC" id="2.3.1.51"/>
    </reaction>
</comment>
<keyword evidence="5" id="KW-0812">Transmembrane</keyword>
<dbReference type="PANTHER" id="PTHR10434">
    <property type="entry name" value="1-ACYL-SN-GLYCEROL-3-PHOSPHATE ACYLTRANSFERASE"/>
    <property type="match status" value="1"/>
</dbReference>
<sequence>MSLLSILAYILLFYVGVTTALFAAAHFTAPPNGAPTSAALQQPHQAFCFWARILASIGALCLCASYGVVASICLRLVGYGGLAQWTTARSFKYAMWLVTGVWFDIGKEGGEWLKIRPAVFMGNHQTELDVLMLATVWPQYCSVTAKKSLKWVPFLGQFMALSKTVFIDRKNRSGSIAVFDSAVKEMHRSRQSVYIFPEGTRSYAIEPKLLPFKKGAFHLAIQAQVPIVPAVVANYSNILNFKRKIFRAGRIPIKVLKPFETKGLTGADVDTLMADVREAMLKEIIALSNEQGIGLKNETNGGAVASGVDTGKIANGS</sequence>
<dbReference type="EC" id="2.3.1.51" evidence="4"/>
<keyword evidence="3 4" id="KW-0012">Acyltransferase</keyword>
<feature type="domain" description="Phospholipid/glycerol acyltransferase" evidence="6">
    <location>
        <begin position="118"/>
        <end position="235"/>
    </location>
</feature>
<dbReference type="InterPro" id="IPR004552">
    <property type="entry name" value="AGP_acyltrans"/>
</dbReference>
<evidence type="ECO:0000256" key="1">
    <source>
        <dbReference type="ARBA" id="ARBA00008655"/>
    </source>
</evidence>
<evidence type="ECO:0000259" key="6">
    <source>
        <dbReference type="SMART" id="SM00563"/>
    </source>
</evidence>
<dbReference type="EMBL" id="ML978121">
    <property type="protein sequence ID" value="KAF2103784.1"/>
    <property type="molecule type" value="Genomic_DNA"/>
</dbReference>
<organism evidence="7 8">
    <name type="scientific">Rhizodiscina lignyota</name>
    <dbReference type="NCBI Taxonomy" id="1504668"/>
    <lineage>
        <taxon>Eukaryota</taxon>
        <taxon>Fungi</taxon>
        <taxon>Dikarya</taxon>
        <taxon>Ascomycota</taxon>
        <taxon>Pezizomycotina</taxon>
        <taxon>Dothideomycetes</taxon>
        <taxon>Pleosporomycetidae</taxon>
        <taxon>Aulographales</taxon>
        <taxon>Rhizodiscinaceae</taxon>
        <taxon>Rhizodiscina</taxon>
    </lineage>
</organism>